<protein>
    <submittedName>
        <fullName evidence="1">Uncharacterized protein</fullName>
    </submittedName>
</protein>
<sequence length="72" mass="7935">MSTSIGASYAAVHVMTKKQKEKMKKMEEERVVKSSTDDQVAPNSNGSKIAKNKVHPGNFNPEKSVQRSQADD</sequence>
<dbReference type="EMBL" id="CM047740">
    <property type="protein sequence ID" value="KAJ0039521.1"/>
    <property type="molecule type" value="Genomic_DNA"/>
</dbReference>
<reference evidence="2" key="1">
    <citation type="journal article" date="2023" name="G3 (Bethesda)">
        <title>Genome assembly and association tests identify interacting loci associated with vigor, precocity, and sex in interspecific pistachio rootstocks.</title>
        <authorList>
            <person name="Palmer W."/>
            <person name="Jacygrad E."/>
            <person name="Sagayaradj S."/>
            <person name="Cavanaugh K."/>
            <person name="Han R."/>
            <person name="Bertier L."/>
            <person name="Beede B."/>
            <person name="Kafkas S."/>
            <person name="Golino D."/>
            <person name="Preece J."/>
            <person name="Michelmore R."/>
        </authorList>
    </citation>
    <scope>NUCLEOTIDE SEQUENCE [LARGE SCALE GENOMIC DNA]</scope>
</reference>
<evidence type="ECO:0000313" key="1">
    <source>
        <dbReference type="EMBL" id="KAJ0039521.1"/>
    </source>
</evidence>
<gene>
    <name evidence="1" type="ORF">Pint_26695</name>
</gene>
<dbReference type="Proteomes" id="UP001163603">
    <property type="component" value="Chromosome 5"/>
</dbReference>
<keyword evidence="2" id="KW-1185">Reference proteome</keyword>
<name>A0ACC0YPL1_9ROSI</name>
<organism evidence="1 2">
    <name type="scientific">Pistacia integerrima</name>
    <dbReference type="NCBI Taxonomy" id="434235"/>
    <lineage>
        <taxon>Eukaryota</taxon>
        <taxon>Viridiplantae</taxon>
        <taxon>Streptophyta</taxon>
        <taxon>Embryophyta</taxon>
        <taxon>Tracheophyta</taxon>
        <taxon>Spermatophyta</taxon>
        <taxon>Magnoliopsida</taxon>
        <taxon>eudicotyledons</taxon>
        <taxon>Gunneridae</taxon>
        <taxon>Pentapetalae</taxon>
        <taxon>rosids</taxon>
        <taxon>malvids</taxon>
        <taxon>Sapindales</taxon>
        <taxon>Anacardiaceae</taxon>
        <taxon>Pistacia</taxon>
    </lineage>
</organism>
<evidence type="ECO:0000313" key="2">
    <source>
        <dbReference type="Proteomes" id="UP001163603"/>
    </source>
</evidence>
<accession>A0ACC0YPL1</accession>
<comment type="caution">
    <text evidence="1">The sequence shown here is derived from an EMBL/GenBank/DDBJ whole genome shotgun (WGS) entry which is preliminary data.</text>
</comment>
<proteinExistence type="predicted"/>